<evidence type="ECO:0000313" key="2">
    <source>
        <dbReference type="Proteomes" id="UP000719412"/>
    </source>
</evidence>
<protein>
    <submittedName>
        <fullName evidence="1">Uncharacterized protein</fullName>
    </submittedName>
</protein>
<reference evidence="1" key="2">
    <citation type="submission" date="2021-08" db="EMBL/GenBank/DDBJ databases">
        <authorList>
            <person name="Eriksson T."/>
        </authorList>
    </citation>
    <scope>NUCLEOTIDE SEQUENCE</scope>
    <source>
        <strain evidence="1">Stoneville</strain>
        <tissue evidence="1">Whole head</tissue>
    </source>
</reference>
<sequence length="194" mass="21419">MLELKIGSIPGEPRESVDYTTTIGRASPPSNTVAASISSTELTGRQSLQSKLALIFTKRVPFTGQRHRPVALATQTIKLKKDPRVCAPDDGPRSSVQCMRNVDYSRPLLGGHGRILGECLRLAQSQLETDGHGRKGAVLKCGRVHFEPVGRVRSVRLSDRDPRLLIDEISPRRRQLFLLLLNEIGNGRFCIGNE</sequence>
<dbReference type="EMBL" id="JABDTM020017743">
    <property type="protein sequence ID" value="KAH0818410.1"/>
    <property type="molecule type" value="Genomic_DNA"/>
</dbReference>
<dbReference type="Proteomes" id="UP000719412">
    <property type="component" value="Unassembled WGS sequence"/>
</dbReference>
<proteinExistence type="predicted"/>
<name>A0A8J6HGK7_TENMO</name>
<dbReference type="AlphaFoldDB" id="A0A8J6HGK7"/>
<organism evidence="1 2">
    <name type="scientific">Tenebrio molitor</name>
    <name type="common">Yellow mealworm beetle</name>
    <dbReference type="NCBI Taxonomy" id="7067"/>
    <lineage>
        <taxon>Eukaryota</taxon>
        <taxon>Metazoa</taxon>
        <taxon>Ecdysozoa</taxon>
        <taxon>Arthropoda</taxon>
        <taxon>Hexapoda</taxon>
        <taxon>Insecta</taxon>
        <taxon>Pterygota</taxon>
        <taxon>Neoptera</taxon>
        <taxon>Endopterygota</taxon>
        <taxon>Coleoptera</taxon>
        <taxon>Polyphaga</taxon>
        <taxon>Cucujiformia</taxon>
        <taxon>Tenebrionidae</taxon>
        <taxon>Tenebrio</taxon>
    </lineage>
</organism>
<gene>
    <name evidence="1" type="ORF">GEV33_004381</name>
</gene>
<keyword evidence="2" id="KW-1185">Reference proteome</keyword>
<reference evidence="1" key="1">
    <citation type="journal article" date="2020" name="J Insects Food Feed">
        <title>The yellow mealworm (Tenebrio molitor) genome: a resource for the emerging insects as food and feed industry.</title>
        <authorList>
            <person name="Eriksson T."/>
            <person name="Andere A."/>
            <person name="Kelstrup H."/>
            <person name="Emery V."/>
            <person name="Picard C."/>
        </authorList>
    </citation>
    <scope>NUCLEOTIDE SEQUENCE</scope>
    <source>
        <strain evidence="1">Stoneville</strain>
        <tissue evidence="1">Whole head</tissue>
    </source>
</reference>
<accession>A0A8J6HGK7</accession>
<evidence type="ECO:0000313" key="1">
    <source>
        <dbReference type="EMBL" id="KAH0818410.1"/>
    </source>
</evidence>
<comment type="caution">
    <text evidence="1">The sequence shown here is derived from an EMBL/GenBank/DDBJ whole genome shotgun (WGS) entry which is preliminary data.</text>
</comment>